<dbReference type="GO" id="GO:0016020">
    <property type="term" value="C:membrane"/>
    <property type="evidence" value="ECO:0007669"/>
    <property type="project" value="UniProtKB-SubCell"/>
</dbReference>
<evidence type="ECO:0000256" key="6">
    <source>
        <dbReference type="ARBA" id="ARBA00023315"/>
    </source>
</evidence>
<dbReference type="Pfam" id="PF03062">
    <property type="entry name" value="MBOAT"/>
    <property type="match status" value="1"/>
</dbReference>
<keyword evidence="4 7" id="KW-1133">Transmembrane helix</keyword>
<organism evidence="8 9">
    <name type="scientific">Tulasnella calospora MUT 4182</name>
    <dbReference type="NCBI Taxonomy" id="1051891"/>
    <lineage>
        <taxon>Eukaryota</taxon>
        <taxon>Fungi</taxon>
        <taxon>Dikarya</taxon>
        <taxon>Basidiomycota</taxon>
        <taxon>Agaricomycotina</taxon>
        <taxon>Agaricomycetes</taxon>
        <taxon>Cantharellales</taxon>
        <taxon>Tulasnellaceae</taxon>
        <taxon>Tulasnella</taxon>
    </lineage>
</organism>
<dbReference type="GO" id="GO:0046474">
    <property type="term" value="P:glycerophospholipid biosynthetic process"/>
    <property type="evidence" value="ECO:0007669"/>
    <property type="project" value="TreeGrafter"/>
</dbReference>
<dbReference type="STRING" id="1051891.A0A0C3L2C3"/>
<feature type="transmembrane region" description="Helical" evidence="7">
    <location>
        <begin position="219"/>
        <end position="236"/>
    </location>
</feature>
<feature type="transmembrane region" description="Helical" evidence="7">
    <location>
        <begin position="414"/>
        <end position="435"/>
    </location>
</feature>
<evidence type="ECO:0000256" key="5">
    <source>
        <dbReference type="ARBA" id="ARBA00023136"/>
    </source>
</evidence>
<evidence type="ECO:0000256" key="4">
    <source>
        <dbReference type="ARBA" id="ARBA00022989"/>
    </source>
</evidence>
<feature type="transmembrane region" description="Helical" evidence="7">
    <location>
        <begin position="374"/>
        <end position="393"/>
    </location>
</feature>
<feature type="transmembrane region" description="Helical" evidence="7">
    <location>
        <begin position="95"/>
        <end position="115"/>
    </location>
</feature>
<proteinExistence type="predicted"/>
<feature type="transmembrane region" description="Helical" evidence="7">
    <location>
        <begin position="455"/>
        <end position="476"/>
    </location>
</feature>
<dbReference type="InterPro" id="IPR004299">
    <property type="entry name" value="MBOAT_fam"/>
</dbReference>
<keyword evidence="3 7" id="KW-0812">Transmembrane</keyword>
<reference evidence="8 9" key="1">
    <citation type="submission" date="2014-04" db="EMBL/GenBank/DDBJ databases">
        <authorList>
            <consortium name="DOE Joint Genome Institute"/>
            <person name="Kuo A."/>
            <person name="Girlanda M."/>
            <person name="Perotto S."/>
            <person name="Kohler A."/>
            <person name="Nagy L.G."/>
            <person name="Floudas D."/>
            <person name="Copeland A."/>
            <person name="Barry K.W."/>
            <person name="Cichocki N."/>
            <person name="Veneault-Fourrey C."/>
            <person name="LaButti K."/>
            <person name="Lindquist E.A."/>
            <person name="Lipzen A."/>
            <person name="Lundell T."/>
            <person name="Morin E."/>
            <person name="Murat C."/>
            <person name="Sun H."/>
            <person name="Tunlid A."/>
            <person name="Henrissat B."/>
            <person name="Grigoriev I.V."/>
            <person name="Hibbett D.S."/>
            <person name="Martin F."/>
            <person name="Nordberg H.P."/>
            <person name="Cantor M.N."/>
            <person name="Hua S.X."/>
        </authorList>
    </citation>
    <scope>NUCLEOTIDE SEQUENCE [LARGE SCALE GENOMIC DNA]</scope>
    <source>
        <strain evidence="8 9">MUT 4182</strain>
    </source>
</reference>
<evidence type="ECO:0000256" key="2">
    <source>
        <dbReference type="ARBA" id="ARBA00022679"/>
    </source>
</evidence>
<dbReference type="GO" id="GO:0047184">
    <property type="term" value="F:1-acylglycerophosphocholine O-acyltransferase activity"/>
    <property type="evidence" value="ECO:0007669"/>
    <property type="project" value="TreeGrafter"/>
</dbReference>
<dbReference type="GO" id="GO:0003841">
    <property type="term" value="F:1-acylglycerol-3-phosphate O-acyltransferase activity"/>
    <property type="evidence" value="ECO:0007669"/>
    <property type="project" value="TreeGrafter"/>
</dbReference>
<keyword evidence="2" id="KW-0808">Transferase</keyword>
<dbReference type="GO" id="GO:0030258">
    <property type="term" value="P:lipid modification"/>
    <property type="evidence" value="ECO:0007669"/>
    <property type="project" value="TreeGrafter"/>
</dbReference>
<evidence type="ECO:0008006" key="10">
    <source>
        <dbReference type="Google" id="ProtNLM"/>
    </source>
</evidence>
<keyword evidence="5 7" id="KW-0472">Membrane</keyword>
<keyword evidence="6" id="KW-0012">Acyltransferase</keyword>
<gene>
    <name evidence="8" type="ORF">M407DRAFT_34555</name>
</gene>
<sequence>MEAIDNFYDAAGAAAGVHSSQLKLLTCFVLSYPLGSVFVRIPKDRPAMKHLFSIGVTLFFLWGMLKLWLGSLNVFGSALFTYFMAGRYRGKQMPWTVFGVVMGHLLISHWIRYMWPSDAVEISGPQMVLTMKLTTFAWNVYDGQQELESLDESQKETRIPKLPSLLEFFGYIFYFPAFLIGPSLTFTEYMALIDETLYKDVAPASPNSSKRVPVGRKRVAYQKLAFGISCIGFYALYGGKFNYTVTADDWWMAKPFWYRFLYTQIVGVVQRIRYYGAWSLTEGGCIFTGLGFNGFDKDGSTLWDKAANIDVMNIEFAPNVKVLLDNWNINTNTWLRNSVYKRLAPPGKKPGALVTMYTFMTSAIWHGIYPGYYLTFFLGGLVSSAARQVRTYIRPFFLPALLPPKSKVLPPPTLIKRVYDVLGTVACLVIINYMAAPFMLLELRPSIKAWTTLLWYGHVTVLGWLILGQAGGFRWLGKLVKARAEKAASKEAMKHEWWYFGRSAI</sequence>
<dbReference type="OrthoDB" id="286734at2759"/>
<accession>A0A0C3L2C3</accession>
<dbReference type="EMBL" id="KN823792">
    <property type="protein sequence ID" value="KIO15837.1"/>
    <property type="molecule type" value="Genomic_DNA"/>
</dbReference>
<dbReference type="InterPro" id="IPR049941">
    <property type="entry name" value="LPLAT_7/PORCN-like"/>
</dbReference>
<protein>
    <recommendedName>
        <fullName evidence="10">MBOAT-domain-containing protein</fullName>
    </recommendedName>
</protein>
<evidence type="ECO:0000313" key="9">
    <source>
        <dbReference type="Proteomes" id="UP000054248"/>
    </source>
</evidence>
<dbReference type="PANTHER" id="PTHR13906">
    <property type="entry name" value="PORCUPINE"/>
    <property type="match status" value="1"/>
</dbReference>
<dbReference type="AlphaFoldDB" id="A0A0C3L2C3"/>
<feature type="transmembrane region" description="Helical" evidence="7">
    <location>
        <begin position="59"/>
        <end position="83"/>
    </location>
</feature>
<evidence type="ECO:0000256" key="7">
    <source>
        <dbReference type="SAM" id="Phobius"/>
    </source>
</evidence>
<evidence type="ECO:0000313" key="8">
    <source>
        <dbReference type="EMBL" id="KIO15837.1"/>
    </source>
</evidence>
<evidence type="ECO:0000256" key="1">
    <source>
        <dbReference type="ARBA" id="ARBA00004141"/>
    </source>
</evidence>
<name>A0A0C3L2C3_9AGAM</name>
<evidence type="ECO:0000256" key="3">
    <source>
        <dbReference type="ARBA" id="ARBA00022692"/>
    </source>
</evidence>
<dbReference type="GO" id="GO:0005783">
    <property type="term" value="C:endoplasmic reticulum"/>
    <property type="evidence" value="ECO:0007669"/>
    <property type="project" value="TreeGrafter"/>
</dbReference>
<feature type="transmembrane region" description="Helical" evidence="7">
    <location>
        <begin position="168"/>
        <end position="189"/>
    </location>
</feature>
<dbReference type="PANTHER" id="PTHR13906:SF4">
    <property type="entry name" value="LYSOPHOSPHOLIPID ACYLTRANSFERASE 6"/>
    <property type="match status" value="1"/>
</dbReference>
<reference evidence="9" key="2">
    <citation type="submission" date="2015-01" db="EMBL/GenBank/DDBJ databases">
        <title>Evolutionary Origins and Diversification of the Mycorrhizal Mutualists.</title>
        <authorList>
            <consortium name="DOE Joint Genome Institute"/>
            <consortium name="Mycorrhizal Genomics Consortium"/>
            <person name="Kohler A."/>
            <person name="Kuo A."/>
            <person name="Nagy L.G."/>
            <person name="Floudas D."/>
            <person name="Copeland A."/>
            <person name="Barry K.W."/>
            <person name="Cichocki N."/>
            <person name="Veneault-Fourrey C."/>
            <person name="LaButti K."/>
            <person name="Lindquist E.A."/>
            <person name="Lipzen A."/>
            <person name="Lundell T."/>
            <person name="Morin E."/>
            <person name="Murat C."/>
            <person name="Riley R."/>
            <person name="Ohm R."/>
            <person name="Sun H."/>
            <person name="Tunlid A."/>
            <person name="Henrissat B."/>
            <person name="Grigoriev I.V."/>
            <person name="Hibbett D.S."/>
            <person name="Martin F."/>
        </authorList>
    </citation>
    <scope>NUCLEOTIDE SEQUENCE [LARGE SCALE GENOMIC DNA]</scope>
    <source>
        <strain evidence="9">MUT 4182</strain>
    </source>
</reference>
<dbReference type="HOGENOM" id="CLU_011340_5_0_1"/>
<dbReference type="Proteomes" id="UP000054248">
    <property type="component" value="Unassembled WGS sequence"/>
</dbReference>
<keyword evidence="9" id="KW-1185">Reference proteome</keyword>
<comment type="subcellular location">
    <subcellularLocation>
        <location evidence="1">Membrane</location>
        <topology evidence="1">Multi-pass membrane protein</topology>
    </subcellularLocation>
</comment>